<feature type="region of interest" description="Disordered" evidence="1">
    <location>
        <begin position="59"/>
        <end position="92"/>
    </location>
</feature>
<dbReference type="EMBL" id="CAUOFW020003758">
    <property type="protein sequence ID" value="CAK9161913.1"/>
    <property type="molecule type" value="Genomic_DNA"/>
</dbReference>
<comment type="caution">
    <text evidence="2">The sequence shown here is derived from an EMBL/GenBank/DDBJ whole genome shotgun (WGS) entry which is preliminary data.</text>
</comment>
<proteinExistence type="predicted"/>
<evidence type="ECO:0000256" key="1">
    <source>
        <dbReference type="SAM" id="MobiDB-lite"/>
    </source>
</evidence>
<feature type="compositionally biased region" description="Low complexity" evidence="1">
    <location>
        <begin position="74"/>
        <end position="87"/>
    </location>
</feature>
<sequence>MGNDPKPSAYTCNIACDIAGGNSEGKPFDIADRLLFPDPSMSVSTEDLRCLDKEIEEIEELSPRGVLEDDGESETASSKTSTSEPETPINLKSDSQWHGFIRKLKKAPAKSLHPFHPSMPSLPTIKKLARKKSTNSTHSMPALPPNLDAEMYFFESSWKNFSLSEIERATNNFSPGMQIPSLHFLSFCTCIQLHLATTVTNMAFEWQT</sequence>
<gene>
    <name evidence="2" type="ORF">ILEXP_LOCUS30739</name>
</gene>
<dbReference type="AlphaFoldDB" id="A0ABC8SXI8"/>
<protein>
    <submittedName>
        <fullName evidence="2">Uncharacterized protein</fullName>
    </submittedName>
</protein>
<accession>A0ABC8SXI8</accession>
<evidence type="ECO:0000313" key="3">
    <source>
        <dbReference type="Proteomes" id="UP001642360"/>
    </source>
</evidence>
<keyword evidence="3" id="KW-1185">Reference proteome</keyword>
<dbReference type="Proteomes" id="UP001642360">
    <property type="component" value="Unassembled WGS sequence"/>
</dbReference>
<reference evidence="2 3" key="1">
    <citation type="submission" date="2024-02" db="EMBL/GenBank/DDBJ databases">
        <authorList>
            <person name="Vignale AGUSTIN F."/>
            <person name="Sosa J E."/>
            <person name="Modenutti C."/>
        </authorList>
    </citation>
    <scope>NUCLEOTIDE SEQUENCE [LARGE SCALE GENOMIC DNA]</scope>
</reference>
<evidence type="ECO:0000313" key="2">
    <source>
        <dbReference type="EMBL" id="CAK9161913.1"/>
    </source>
</evidence>
<name>A0ABC8SXI8_9AQUA</name>
<organism evidence="2 3">
    <name type="scientific">Ilex paraguariensis</name>
    <name type="common">yerba mate</name>
    <dbReference type="NCBI Taxonomy" id="185542"/>
    <lineage>
        <taxon>Eukaryota</taxon>
        <taxon>Viridiplantae</taxon>
        <taxon>Streptophyta</taxon>
        <taxon>Embryophyta</taxon>
        <taxon>Tracheophyta</taxon>
        <taxon>Spermatophyta</taxon>
        <taxon>Magnoliopsida</taxon>
        <taxon>eudicotyledons</taxon>
        <taxon>Gunneridae</taxon>
        <taxon>Pentapetalae</taxon>
        <taxon>asterids</taxon>
        <taxon>campanulids</taxon>
        <taxon>Aquifoliales</taxon>
        <taxon>Aquifoliaceae</taxon>
        <taxon>Ilex</taxon>
    </lineage>
</organism>